<dbReference type="EMBL" id="QJTD01000001">
    <property type="protein sequence ID" value="PYE83132.1"/>
    <property type="molecule type" value="Genomic_DNA"/>
</dbReference>
<gene>
    <name evidence="1" type="ORF">DFQ11_101563</name>
</gene>
<reference evidence="1 2" key="1">
    <citation type="submission" date="2018-06" db="EMBL/GenBank/DDBJ databases">
        <title>Genomic Encyclopedia of Type Strains, Phase III (KMG-III): the genomes of soil and plant-associated and newly described type strains.</title>
        <authorList>
            <person name="Whitman W."/>
        </authorList>
    </citation>
    <scope>NUCLEOTIDE SEQUENCE [LARGE SCALE GENOMIC DNA]</scope>
    <source>
        <strain evidence="1 2">CECT 7945</strain>
    </source>
</reference>
<evidence type="ECO:0000313" key="2">
    <source>
        <dbReference type="Proteomes" id="UP000248054"/>
    </source>
</evidence>
<dbReference type="AlphaFoldDB" id="A0A2V4WZQ1"/>
<name>A0A2V4WZQ1_9FLAO</name>
<sequence length="154" mass="17497">MKTIMPFFLILTIGFSSYAQNKDSKLNTQGTAKPILIINDSIIGSMDLLKNISSDKILDLRVFNDKKLSSTSLFIENDKIAGLIIAHINHEFKLKSQKELNLFFGLHEKNDVYVNGYLVENKSQHISSESIVCIKLIKADQFRLKKPVLNIEIE</sequence>
<evidence type="ECO:0000313" key="1">
    <source>
        <dbReference type="EMBL" id="PYE83132.1"/>
    </source>
</evidence>
<comment type="caution">
    <text evidence="1">The sequence shown here is derived from an EMBL/GenBank/DDBJ whole genome shotgun (WGS) entry which is preliminary data.</text>
</comment>
<protein>
    <submittedName>
        <fullName evidence="1">Uncharacterized protein</fullName>
    </submittedName>
</protein>
<dbReference type="OrthoDB" id="1262626at2"/>
<organism evidence="1 2">
    <name type="scientific">Winogradskyella epiphytica</name>
    <dbReference type="NCBI Taxonomy" id="262005"/>
    <lineage>
        <taxon>Bacteria</taxon>
        <taxon>Pseudomonadati</taxon>
        <taxon>Bacteroidota</taxon>
        <taxon>Flavobacteriia</taxon>
        <taxon>Flavobacteriales</taxon>
        <taxon>Flavobacteriaceae</taxon>
        <taxon>Winogradskyella</taxon>
    </lineage>
</organism>
<accession>A0A2V4WZQ1</accession>
<keyword evidence="2" id="KW-1185">Reference proteome</keyword>
<proteinExistence type="predicted"/>
<dbReference type="RefSeq" id="WP_110474080.1">
    <property type="nucleotide sequence ID" value="NZ_BMWQ01000001.1"/>
</dbReference>
<dbReference type="Proteomes" id="UP000248054">
    <property type="component" value="Unassembled WGS sequence"/>
</dbReference>